<keyword evidence="8" id="KW-1185">Reference proteome</keyword>
<dbReference type="AlphaFoldDB" id="A0A210R3Z1"/>
<evidence type="ECO:0000256" key="1">
    <source>
        <dbReference type="ARBA" id="ARBA00004141"/>
    </source>
</evidence>
<protein>
    <submittedName>
        <fullName evidence="7">Protein SPEC3</fullName>
    </submittedName>
</protein>
<evidence type="ECO:0000256" key="6">
    <source>
        <dbReference type="SAM" id="Phobius"/>
    </source>
</evidence>
<dbReference type="PANTHER" id="PTHR21676">
    <property type="entry name" value="PROTEIN STUM"/>
    <property type="match status" value="1"/>
</dbReference>
<reference evidence="7 8" key="1">
    <citation type="journal article" date="2017" name="Nat. Ecol. Evol.">
        <title>Scallop genome provides insights into evolution of bilaterian karyotype and development.</title>
        <authorList>
            <person name="Wang S."/>
            <person name="Zhang J."/>
            <person name="Jiao W."/>
            <person name="Li J."/>
            <person name="Xun X."/>
            <person name="Sun Y."/>
            <person name="Guo X."/>
            <person name="Huan P."/>
            <person name="Dong B."/>
            <person name="Zhang L."/>
            <person name="Hu X."/>
            <person name="Sun X."/>
            <person name="Wang J."/>
            <person name="Zhao C."/>
            <person name="Wang Y."/>
            <person name="Wang D."/>
            <person name="Huang X."/>
            <person name="Wang R."/>
            <person name="Lv J."/>
            <person name="Li Y."/>
            <person name="Zhang Z."/>
            <person name="Liu B."/>
            <person name="Lu W."/>
            <person name="Hui Y."/>
            <person name="Liang J."/>
            <person name="Zhou Z."/>
            <person name="Hou R."/>
            <person name="Li X."/>
            <person name="Liu Y."/>
            <person name="Li H."/>
            <person name="Ning X."/>
            <person name="Lin Y."/>
            <person name="Zhao L."/>
            <person name="Xing Q."/>
            <person name="Dou J."/>
            <person name="Li Y."/>
            <person name="Mao J."/>
            <person name="Guo H."/>
            <person name="Dou H."/>
            <person name="Li T."/>
            <person name="Mu C."/>
            <person name="Jiang W."/>
            <person name="Fu Q."/>
            <person name="Fu X."/>
            <person name="Miao Y."/>
            <person name="Liu J."/>
            <person name="Yu Q."/>
            <person name="Li R."/>
            <person name="Liao H."/>
            <person name="Li X."/>
            <person name="Kong Y."/>
            <person name="Jiang Z."/>
            <person name="Chourrout D."/>
            <person name="Li R."/>
            <person name="Bao Z."/>
        </authorList>
    </citation>
    <scope>NUCLEOTIDE SEQUENCE [LARGE SCALE GENOMIC DNA]</scope>
    <source>
        <strain evidence="7 8">PY_sf001</strain>
    </source>
</reference>
<keyword evidence="4 6" id="KW-0472">Membrane</keyword>
<feature type="compositionally biased region" description="Pro residues" evidence="5">
    <location>
        <begin position="234"/>
        <end position="244"/>
    </location>
</feature>
<feature type="transmembrane region" description="Helical" evidence="6">
    <location>
        <begin position="19"/>
        <end position="39"/>
    </location>
</feature>
<evidence type="ECO:0000256" key="5">
    <source>
        <dbReference type="SAM" id="MobiDB-lite"/>
    </source>
</evidence>
<feature type="compositionally biased region" description="Pro residues" evidence="5">
    <location>
        <begin position="164"/>
        <end position="189"/>
    </location>
</feature>
<accession>A0A210R3Z1</accession>
<comment type="subcellular location">
    <subcellularLocation>
        <location evidence="1">Membrane</location>
        <topology evidence="1">Multi-pass membrane protein</topology>
    </subcellularLocation>
</comment>
<dbReference type="PANTHER" id="PTHR21676:SF6">
    <property type="entry name" value="PROTEIN STUM"/>
    <property type="match status" value="1"/>
</dbReference>
<organism evidence="7 8">
    <name type="scientific">Mizuhopecten yessoensis</name>
    <name type="common">Japanese scallop</name>
    <name type="synonym">Patinopecten yessoensis</name>
    <dbReference type="NCBI Taxonomy" id="6573"/>
    <lineage>
        <taxon>Eukaryota</taxon>
        <taxon>Metazoa</taxon>
        <taxon>Spiralia</taxon>
        <taxon>Lophotrochozoa</taxon>
        <taxon>Mollusca</taxon>
        <taxon>Bivalvia</taxon>
        <taxon>Autobranchia</taxon>
        <taxon>Pteriomorphia</taxon>
        <taxon>Pectinida</taxon>
        <taxon>Pectinoidea</taxon>
        <taxon>Pectinidae</taxon>
        <taxon>Mizuhopecten</taxon>
    </lineage>
</organism>
<keyword evidence="2 6" id="KW-0812">Transmembrane</keyword>
<proteinExistence type="predicted"/>
<evidence type="ECO:0000313" key="7">
    <source>
        <dbReference type="EMBL" id="OWF55708.1"/>
    </source>
</evidence>
<feature type="compositionally biased region" description="Pro residues" evidence="5">
    <location>
        <begin position="197"/>
        <end position="222"/>
    </location>
</feature>
<feature type="compositionally biased region" description="Polar residues" evidence="5">
    <location>
        <begin position="119"/>
        <end position="146"/>
    </location>
</feature>
<gene>
    <name evidence="7" type="ORF">KP79_PYT11158</name>
</gene>
<evidence type="ECO:0000256" key="3">
    <source>
        <dbReference type="ARBA" id="ARBA00022989"/>
    </source>
</evidence>
<evidence type="ECO:0000313" key="8">
    <source>
        <dbReference type="Proteomes" id="UP000242188"/>
    </source>
</evidence>
<keyword evidence="3 6" id="KW-1133">Transmembrane helix</keyword>
<comment type="caution">
    <text evidence="7">The sequence shown here is derived from an EMBL/GenBank/DDBJ whole genome shotgun (WGS) entry which is preliminary data.</text>
</comment>
<dbReference type="EMBL" id="NEDP02000506">
    <property type="protein sequence ID" value="OWF55708.1"/>
    <property type="molecule type" value="Genomic_DNA"/>
</dbReference>
<sequence>MGVGSGDGNLRARGKKKRIYIPALPMPLATLCCVLNFVVPGLGTIVAGICVCCCSRNEDMGGGEQCGSCTLSILLGLLQLILTALIIGWVWSCVWGVMMIGMSSEYYHDNPAHGDTATYPVNPQQQVIPGNQYGTPGQSGVPPNQTYPYQPAPVGYQQGQQPPYSQPQPYQPPAQPYQPPAQPYQPPAQPYQQPGQPYQPPVGFPPPEPNPKMAPQAPPQAPPYSEHRVEPSAPMEPPPPYSPT</sequence>
<feature type="transmembrane region" description="Helical" evidence="6">
    <location>
        <begin position="77"/>
        <end position="98"/>
    </location>
</feature>
<dbReference type="InterPro" id="IPR026673">
    <property type="entry name" value="SPEC3/Stum"/>
</dbReference>
<dbReference type="GO" id="GO:0016020">
    <property type="term" value="C:membrane"/>
    <property type="evidence" value="ECO:0007669"/>
    <property type="project" value="UniProtKB-SubCell"/>
</dbReference>
<evidence type="ECO:0000256" key="2">
    <source>
        <dbReference type="ARBA" id="ARBA00022692"/>
    </source>
</evidence>
<feature type="compositionally biased region" description="Low complexity" evidence="5">
    <location>
        <begin position="147"/>
        <end position="163"/>
    </location>
</feature>
<dbReference type="OrthoDB" id="361532at2759"/>
<name>A0A210R3Z1_MIZYE</name>
<dbReference type="Pfam" id="PF15795">
    <property type="entry name" value="Spec3"/>
    <property type="match status" value="1"/>
</dbReference>
<evidence type="ECO:0000256" key="4">
    <source>
        <dbReference type="ARBA" id="ARBA00023136"/>
    </source>
</evidence>
<feature type="region of interest" description="Disordered" evidence="5">
    <location>
        <begin position="117"/>
        <end position="244"/>
    </location>
</feature>
<dbReference type="Proteomes" id="UP000242188">
    <property type="component" value="Unassembled WGS sequence"/>
</dbReference>